<name>A0AAW7XBA6_9GAMM</name>
<reference evidence="7" key="1">
    <citation type="submission" date="2023-07" db="EMBL/GenBank/DDBJ databases">
        <title>Genome content predicts the carbon catabolic preferences of heterotrophic bacteria.</title>
        <authorList>
            <person name="Gralka M."/>
        </authorList>
    </citation>
    <scope>NUCLEOTIDE SEQUENCE</scope>
    <source>
        <strain evidence="7">I3M17_2</strain>
    </source>
</reference>
<dbReference type="GO" id="GO:0016491">
    <property type="term" value="F:oxidoreductase activity"/>
    <property type="evidence" value="ECO:0007669"/>
    <property type="project" value="UniProtKB-KW"/>
</dbReference>
<dbReference type="RefSeq" id="WP_303493401.1">
    <property type="nucleotide sequence ID" value="NZ_JAUOPB010000011.1"/>
</dbReference>
<comment type="caution">
    <text evidence="7">The sequence shown here is derived from an EMBL/GenBank/DDBJ whole genome shotgun (WGS) entry which is preliminary data.</text>
</comment>
<protein>
    <submittedName>
        <fullName evidence="7">Nitroreductase</fullName>
    </submittedName>
</protein>
<evidence type="ECO:0000256" key="3">
    <source>
        <dbReference type="ARBA" id="ARBA00022630"/>
    </source>
</evidence>
<evidence type="ECO:0000256" key="5">
    <source>
        <dbReference type="ARBA" id="ARBA00023002"/>
    </source>
</evidence>
<dbReference type="InterPro" id="IPR029479">
    <property type="entry name" value="Nitroreductase"/>
</dbReference>
<comment type="cofactor">
    <cofactor evidence="1">
        <name>FMN</name>
        <dbReference type="ChEBI" id="CHEBI:58210"/>
    </cofactor>
</comment>
<dbReference type="Gene3D" id="3.40.109.10">
    <property type="entry name" value="NADH Oxidase"/>
    <property type="match status" value="1"/>
</dbReference>
<evidence type="ECO:0000259" key="6">
    <source>
        <dbReference type="Pfam" id="PF00881"/>
    </source>
</evidence>
<feature type="domain" description="Nitroreductase" evidence="6">
    <location>
        <begin position="8"/>
        <end position="196"/>
    </location>
</feature>
<dbReference type="Pfam" id="PF00881">
    <property type="entry name" value="Nitroreductase"/>
    <property type="match status" value="1"/>
</dbReference>
<dbReference type="EMBL" id="JAUOPB010000011">
    <property type="protein sequence ID" value="MDO6423866.1"/>
    <property type="molecule type" value="Genomic_DNA"/>
</dbReference>
<comment type="similarity">
    <text evidence="2">Belongs to the nitroreductase family.</text>
</comment>
<evidence type="ECO:0000313" key="7">
    <source>
        <dbReference type="EMBL" id="MDO6423866.1"/>
    </source>
</evidence>
<organism evidence="7 8">
    <name type="scientific">Saccharophagus degradans</name>
    <dbReference type="NCBI Taxonomy" id="86304"/>
    <lineage>
        <taxon>Bacteria</taxon>
        <taxon>Pseudomonadati</taxon>
        <taxon>Pseudomonadota</taxon>
        <taxon>Gammaproteobacteria</taxon>
        <taxon>Cellvibrionales</taxon>
        <taxon>Cellvibrionaceae</taxon>
        <taxon>Saccharophagus</taxon>
    </lineage>
</organism>
<evidence type="ECO:0000313" key="8">
    <source>
        <dbReference type="Proteomes" id="UP001169760"/>
    </source>
</evidence>
<keyword evidence="5" id="KW-0560">Oxidoreductase</keyword>
<dbReference type="AlphaFoldDB" id="A0AAW7XBA6"/>
<keyword evidence="3" id="KW-0285">Flavoprotein</keyword>
<dbReference type="InterPro" id="IPR000415">
    <property type="entry name" value="Nitroreductase-like"/>
</dbReference>
<evidence type="ECO:0000256" key="1">
    <source>
        <dbReference type="ARBA" id="ARBA00001917"/>
    </source>
</evidence>
<gene>
    <name evidence="7" type="ORF">Q4521_15385</name>
</gene>
<dbReference type="PANTHER" id="PTHR43673">
    <property type="entry name" value="NAD(P)H NITROREDUCTASE YDGI-RELATED"/>
    <property type="match status" value="1"/>
</dbReference>
<dbReference type="CDD" id="cd02136">
    <property type="entry name" value="PnbA_NfnB-like"/>
    <property type="match status" value="1"/>
</dbReference>
<dbReference type="PANTHER" id="PTHR43673:SF2">
    <property type="entry name" value="NITROREDUCTASE"/>
    <property type="match status" value="1"/>
</dbReference>
<sequence>MKVSEALQKRKSVRAYLDKPVPQDVITRILNAARCAPSGTNTQPWEVAVTTGKTRDDIANKMVATFRAGGKGHMAYNYYPTEWKAPFKPRRVACGLQLYSTLGIKKEDTTRRAEQWEANYHSFGAPVVMYFLMDKIMETGSFMDYGMFIQSIMLAAVEEGLATCPQAALAEYPDIVKQTLGYDDNYIVVCGLALGYEDTSALINSYRTPREEVATFTRFFD</sequence>
<dbReference type="Proteomes" id="UP001169760">
    <property type="component" value="Unassembled WGS sequence"/>
</dbReference>
<evidence type="ECO:0000256" key="2">
    <source>
        <dbReference type="ARBA" id="ARBA00007118"/>
    </source>
</evidence>
<accession>A0AAW7XBA6</accession>
<proteinExistence type="inferred from homology"/>
<evidence type="ECO:0000256" key="4">
    <source>
        <dbReference type="ARBA" id="ARBA00022643"/>
    </source>
</evidence>
<dbReference type="SUPFAM" id="SSF55469">
    <property type="entry name" value="FMN-dependent nitroreductase-like"/>
    <property type="match status" value="1"/>
</dbReference>
<keyword evidence="4" id="KW-0288">FMN</keyword>